<dbReference type="AlphaFoldDB" id="E6U3A1"/>
<dbReference type="PROSITE" id="PS51178">
    <property type="entry name" value="PASTA"/>
    <property type="match status" value="1"/>
</dbReference>
<dbReference type="InterPro" id="IPR050515">
    <property type="entry name" value="Beta-lactam/transpept"/>
</dbReference>
<dbReference type="Pfam" id="PF03717">
    <property type="entry name" value="PBP_dimer"/>
    <property type="match status" value="1"/>
</dbReference>
<dbReference type="GO" id="GO:0016757">
    <property type="term" value="F:glycosyltransferase activity"/>
    <property type="evidence" value="ECO:0007669"/>
    <property type="project" value="UniProtKB-KW"/>
</dbReference>
<dbReference type="CDD" id="cd06576">
    <property type="entry name" value="PASTA_Pbp2x-like_1"/>
    <property type="match status" value="1"/>
</dbReference>
<dbReference type="EMBL" id="CP002400">
    <property type="protein sequence ID" value="ADU27573.1"/>
    <property type="molecule type" value="Genomic_DNA"/>
</dbReference>
<dbReference type="Gene3D" id="3.40.710.10">
    <property type="entry name" value="DD-peptidase/beta-lactamase superfamily"/>
    <property type="match status" value="1"/>
</dbReference>
<dbReference type="HOGENOM" id="CLU_009289_6_0_9"/>
<accession>E6U3A1</accession>
<keyword evidence="5" id="KW-0328">Glycosyltransferase</keyword>
<feature type="domain" description="PASTA" evidence="4">
    <location>
        <begin position="595"/>
        <end position="654"/>
    </location>
</feature>
<dbReference type="KEGG" id="eha:Ethha_2056"/>
<dbReference type="SUPFAM" id="SSF54184">
    <property type="entry name" value="Penicillin-binding protein 2x (pbp-2x), c-terminal domain"/>
    <property type="match status" value="1"/>
</dbReference>
<dbReference type="Pfam" id="PF03793">
    <property type="entry name" value="PASTA"/>
    <property type="match status" value="2"/>
</dbReference>
<dbReference type="GO" id="GO:0008658">
    <property type="term" value="F:penicillin binding"/>
    <property type="evidence" value="ECO:0007669"/>
    <property type="project" value="InterPro"/>
</dbReference>
<evidence type="ECO:0000256" key="2">
    <source>
        <dbReference type="ARBA" id="ARBA00007171"/>
    </source>
</evidence>
<gene>
    <name evidence="5" type="ordered locus">Ethha_2056</name>
</gene>
<keyword evidence="3" id="KW-0472">Membrane</keyword>
<dbReference type="PANTHER" id="PTHR30627:SF1">
    <property type="entry name" value="PEPTIDOGLYCAN D,D-TRANSPEPTIDASE FTSI"/>
    <property type="match status" value="1"/>
</dbReference>
<dbReference type="Gene3D" id="3.30.10.20">
    <property type="match status" value="2"/>
</dbReference>
<dbReference type="InterPro" id="IPR012338">
    <property type="entry name" value="Beta-lactam/transpept-like"/>
</dbReference>
<dbReference type="eggNOG" id="COG2815">
    <property type="taxonomic scope" value="Bacteria"/>
</dbReference>
<dbReference type="Pfam" id="PF00905">
    <property type="entry name" value="Transpeptidase"/>
    <property type="match status" value="1"/>
</dbReference>
<evidence type="ECO:0000313" key="5">
    <source>
        <dbReference type="EMBL" id="ADU27573.1"/>
    </source>
</evidence>
<evidence type="ECO:0000259" key="4">
    <source>
        <dbReference type="PROSITE" id="PS51178"/>
    </source>
</evidence>
<protein>
    <submittedName>
        <fullName evidence="5">Peptidoglycan glycosyltransferase</fullName>
        <ecNumber evidence="5">2.4.1.129</ecNumber>
    </submittedName>
</protein>
<evidence type="ECO:0000256" key="3">
    <source>
        <dbReference type="ARBA" id="ARBA00023136"/>
    </source>
</evidence>
<sequence length="733" mass="77697">MKKKMLVILFGFFALGFAVLIVRLFILQVLDGPFYAQRAARQQLATVRISANRGSILDRNGKPLAQSATVWDVTVSPSYIKTDAERNKTADALSRILAIDRQTLYNKINQRISYVVVAKRIEKPTQELVADYIRENNIGYIGLVEDSKRYYPYGNFAGQVLGFTGTDDQGLAGVEAQYNSVLKGTSGKLVTAKNAHGTDMPYNYSAYEPPTDGDNVVLTIDEVVQHALENNLQQAVADNNVTNRVAAIAMNVNTGEILGMATEPGFDPNDPYTIADPAAQKTLAGLSGDALGQATANARQAQWRNKAITEPYEPGSVFKTITAASAIDAGVVKATDLFSDPGSIKVAGTTFHDWKAGGSGTVTFLQGFEQSINVVFIQVGQRLGVANFYKYLSNFGLTTKTGIDLPGEALSITIPEKRYGPVELASASFGQSNKFTPVEMITAIAAVSNGGKLVQPHIVKEITDPSGKVIKTFGTTVKKQVMTPEASKEMDRILQLEVTEGSGKNAYVAGYRIGGKTGTAQKLDVADSTARIASFCGVAPCDDPQVAVLLLMDEPHNTTSNYGGVIAAPVVGTIFSQILPYLGVQPQYTPEELAKVEVQAPNAVGRKAADAAQQFTAAGLNVQMVGGGDTVTAQMPAAGEMVPKGGSVVLYTGGAQPASTAVVPNLIGQTPEQVNAAMAAAHLNVNFTGLAQDATGETAYAQSQPVGAQVPPGTVVEVRFRDSTVKDDVIPSQ</sequence>
<dbReference type="GO" id="GO:0071555">
    <property type="term" value="P:cell wall organization"/>
    <property type="evidence" value="ECO:0007669"/>
    <property type="project" value="TreeGrafter"/>
</dbReference>
<dbReference type="InterPro" id="IPR005543">
    <property type="entry name" value="PASTA_dom"/>
</dbReference>
<dbReference type="eggNOG" id="COG0768">
    <property type="taxonomic scope" value="Bacteria"/>
</dbReference>
<keyword evidence="6" id="KW-1185">Reference proteome</keyword>
<dbReference type="GO" id="GO:0005886">
    <property type="term" value="C:plasma membrane"/>
    <property type="evidence" value="ECO:0007669"/>
    <property type="project" value="TreeGrafter"/>
</dbReference>
<comment type="similarity">
    <text evidence="2">Belongs to the transpeptidase family.</text>
</comment>
<dbReference type="SUPFAM" id="SSF56519">
    <property type="entry name" value="Penicillin binding protein dimerisation domain"/>
    <property type="match status" value="1"/>
</dbReference>
<keyword evidence="5" id="KW-0808">Transferase</keyword>
<dbReference type="InterPro" id="IPR001460">
    <property type="entry name" value="PCN-bd_Tpept"/>
</dbReference>
<comment type="subcellular location">
    <subcellularLocation>
        <location evidence="1">Membrane</location>
    </subcellularLocation>
</comment>
<dbReference type="Gene3D" id="3.90.1310.10">
    <property type="entry name" value="Penicillin-binding protein 2a (Domain 2)"/>
    <property type="match status" value="1"/>
</dbReference>
<dbReference type="InterPro" id="IPR005311">
    <property type="entry name" value="PBP_dimer"/>
</dbReference>
<dbReference type="PANTHER" id="PTHR30627">
    <property type="entry name" value="PEPTIDOGLYCAN D,D-TRANSPEPTIDASE"/>
    <property type="match status" value="1"/>
</dbReference>
<proteinExistence type="inferred from homology"/>
<dbReference type="SMART" id="SM00740">
    <property type="entry name" value="PASTA"/>
    <property type="match status" value="2"/>
</dbReference>
<dbReference type="STRING" id="663278.Ethha_2056"/>
<dbReference type="InterPro" id="IPR036138">
    <property type="entry name" value="PBP_dimer_sf"/>
</dbReference>
<name>E6U3A1_ETHHY</name>
<evidence type="ECO:0000256" key="1">
    <source>
        <dbReference type="ARBA" id="ARBA00004370"/>
    </source>
</evidence>
<organism evidence="5 6">
    <name type="scientific">Ethanoligenens harbinense (strain DSM 18485 / JCM 12961 / CGMCC 1.5033 / YUAN-3)</name>
    <dbReference type="NCBI Taxonomy" id="663278"/>
    <lineage>
        <taxon>Bacteria</taxon>
        <taxon>Bacillati</taxon>
        <taxon>Bacillota</taxon>
        <taxon>Clostridia</taxon>
        <taxon>Eubacteriales</taxon>
        <taxon>Oscillospiraceae</taxon>
        <taxon>Ethanoligenens</taxon>
    </lineage>
</organism>
<dbReference type="Proteomes" id="UP000001551">
    <property type="component" value="Chromosome"/>
</dbReference>
<dbReference type="EC" id="2.4.1.129" evidence="5"/>
<reference evidence="5 6" key="1">
    <citation type="submission" date="2010-12" db="EMBL/GenBank/DDBJ databases">
        <title>Complete sequence of Ethanoligenens harbinense YUAN-3.</title>
        <authorList>
            <person name="Lucas S."/>
            <person name="Copeland A."/>
            <person name="Lapidus A."/>
            <person name="Cheng J.-F."/>
            <person name="Bruce D."/>
            <person name="Goodwin L."/>
            <person name="Pitluck S."/>
            <person name="Chertkov O."/>
            <person name="Misra M."/>
            <person name="Detter J.C."/>
            <person name="Han C."/>
            <person name="Tapia R."/>
            <person name="Land M."/>
            <person name="Hauser L."/>
            <person name="Jeffries C."/>
            <person name="Kyrpides N."/>
            <person name="Ivanova N."/>
            <person name="Mikhailova N."/>
            <person name="Wang A."/>
            <person name="Mouttaki H."/>
            <person name="He Z."/>
            <person name="Zhou J."/>
            <person name="Hemme C.L."/>
            <person name="Woyke T."/>
        </authorList>
    </citation>
    <scope>NUCLEOTIDE SEQUENCE [LARGE SCALE GENOMIC DNA]</scope>
    <source>
        <strain evidence="6">DSM 18485 / JCM 12961 / CGMCC 1.5033 / YUAN-3</strain>
    </source>
</reference>
<dbReference type="SUPFAM" id="SSF56601">
    <property type="entry name" value="beta-lactamase/transpeptidase-like"/>
    <property type="match status" value="1"/>
</dbReference>
<evidence type="ECO:0000313" key="6">
    <source>
        <dbReference type="Proteomes" id="UP000001551"/>
    </source>
</evidence>